<dbReference type="Pfam" id="PF11361">
    <property type="entry name" value="DUF3159"/>
    <property type="match status" value="1"/>
</dbReference>
<name>A0ABS5AFK7_9PSEU</name>
<organism evidence="2 3">
    <name type="scientific">Crossiella equi</name>
    <dbReference type="NCBI Taxonomy" id="130796"/>
    <lineage>
        <taxon>Bacteria</taxon>
        <taxon>Bacillati</taxon>
        <taxon>Actinomycetota</taxon>
        <taxon>Actinomycetes</taxon>
        <taxon>Pseudonocardiales</taxon>
        <taxon>Pseudonocardiaceae</taxon>
        <taxon>Crossiella</taxon>
    </lineage>
</organism>
<feature type="transmembrane region" description="Helical" evidence="1">
    <location>
        <begin position="184"/>
        <end position="205"/>
    </location>
</feature>
<dbReference type="EMBL" id="JAGIOO010000001">
    <property type="protein sequence ID" value="MBP2475116.1"/>
    <property type="molecule type" value="Genomic_DNA"/>
</dbReference>
<feature type="transmembrane region" description="Helical" evidence="1">
    <location>
        <begin position="153"/>
        <end position="172"/>
    </location>
</feature>
<keyword evidence="3" id="KW-1185">Reference proteome</keyword>
<reference evidence="2 3" key="1">
    <citation type="submission" date="2021-03" db="EMBL/GenBank/DDBJ databases">
        <title>Sequencing the genomes of 1000 actinobacteria strains.</title>
        <authorList>
            <person name="Klenk H.-P."/>
        </authorList>
    </citation>
    <scope>NUCLEOTIDE SEQUENCE [LARGE SCALE GENOMIC DNA]</scope>
    <source>
        <strain evidence="2 3">DSM 44580</strain>
    </source>
</reference>
<keyword evidence="1" id="KW-0472">Membrane</keyword>
<feature type="transmembrane region" description="Helical" evidence="1">
    <location>
        <begin position="74"/>
        <end position="91"/>
    </location>
</feature>
<feature type="transmembrane region" description="Helical" evidence="1">
    <location>
        <begin position="47"/>
        <end position="67"/>
    </location>
</feature>
<evidence type="ECO:0000313" key="3">
    <source>
        <dbReference type="Proteomes" id="UP001519363"/>
    </source>
</evidence>
<dbReference type="InterPro" id="IPR016566">
    <property type="entry name" value="UCP010219"/>
</dbReference>
<keyword evidence="1" id="KW-0812">Transmembrane</keyword>
<dbReference type="RefSeq" id="WP_209707175.1">
    <property type="nucleotide sequence ID" value="NZ_JAGIOO010000001.1"/>
</dbReference>
<accession>A0ABS5AFK7</accession>
<feature type="transmembrane region" description="Helical" evidence="1">
    <location>
        <begin position="111"/>
        <end position="132"/>
    </location>
</feature>
<sequence>MEPTATKRQAGAPDSLADLLGGRRGAIDATLPPLAFVLGWLLSGESIWIGSAVALAVGLSIAVYRLAKGHRPRAVLLGMLGVCAAALVALYTGRAADFFLVQLLSNVASALAWAVSIVIGWPLLGVLVGAALGQRTRWRKDPALMRAYRLSSWVWVGQYLVRVVVFSSLWWIDAVIALGVSRVALSWPLVALSVAVSGWVLFRVLPGDHPGIRHPQVPEPSV</sequence>
<comment type="caution">
    <text evidence="2">The sequence shown here is derived from an EMBL/GenBank/DDBJ whole genome shotgun (WGS) entry which is preliminary data.</text>
</comment>
<protein>
    <recommendedName>
        <fullName evidence="4">DUF3159 domain-containing protein</fullName>
    </recommendedName>
</protein>
<evidence type="ECO:0000256" key="1">
    <source>
        <dbReference type="SAM" id="Phobius"/>
    </source>
</evidence>
<keyword evidence="1" id="KW-1133">Transmembrane helix</keyword>
<evidence type="ECO:0008006" key="4">
    <source>
        <dbReference type="Google" id="ProtNLM"/>
    </source>
</evidence>
<evidence type="ECO:0000313" key="2">
    <source>
        <dbReference type="EMBL" id="MBP2475116.1"/>
    </source>
</evidence>
<dbReference type="Proteomes" id="UP001519363">
    <property type="component" value="Unassembled WGS sequence"/>
</dbReference>
<gene>
    <name evidence="2" type="ORF">JOF53_003988</name>
</gene>
<proteinExistence type="predicted"/>